<dbReference type="InterPro" id="IPR052906">
    <property type="entry name" value="Type_IV_Methyl-Rstrct_Enzyme"/>
</dbReference>
<gene>
    <name evidence="3" type="ORF">SAMN05216290_3872</name>
</gene>
<dbReference type="GO" id="GO:0009307">
    <property type="term" value="P:DNA restriction-modification system"/>
    <property type="evidence" value="ECO:0007669"/>
    <property type="project" value="InterPro"/>
</dbReference>
<dbReference type="Gene3D" id="1.10.10.1250">
    <property type="entry name" value="RNA polymerase, subunit delta, N-terminal domain"/>
    <property type="match status" value="1"/>
</dbReference>
<dbReference type="GO" id="GO:0003677">
    <property type="term" value="F:DNA binding"/>
    <property type="evidence" value="ECO:0007669"/>
    <property type="project" value="InterPro"/>
</dbReference>
<dbReference type="InterPro" id="IPR011335">
    <property type="entry name" value="Restrct_endonuc-II-like"/>
</dbReference>
<keyword evidence="4" id="KW-1185">Reference proteome</keyword>
<dbReference type="InterPro" id="IPR007759">
    <property type="entry name" value="Asxl_HARE-HTH"/>
</dbReference>
<protein>
    <submittedName>
        <fullName evidence="3">HB1, ASXL, restriction endonuclease HTH domain</fullName>
    </submittedName>
</protein>
<evidence type="ECO:0000313" key="4">
    <source>
        <dbReference type="Proteomes" id="UP000199437"/>
    </source>
</evidence>
<evidence type="ECO:0000313" key="3">
    <source>
        <dbReference type="EMBL" id="SEW42684.1"/>
    </source>
</evidence>
<keyword evidence="3" id="KW-0378">Hydrolase</keyword>
<dbReference type="SUPFAM" id="SSF52980">
    <property type="entry name" value="Restriction endonuclease-like"/>
    <property type="match status" value="1"/>
</dbReference>
<accession>A0A1I0RPR4</accession>
<evidence type="ECO:0000259" key="2">
    <source>
        <dbReference type="PROSITE" id="PS51913"/>
    </source>
</evidence>
<dbReference type="InterPro" id="IPR038087">
    <property type="entry name" value="RNAP_delta_N_dom_sf"/>
</dbReference>
<sequence length="413" mass="46331">MKRLSFKDAAIKILKEAEEPLSAKEITQIALSEELIETSGATPEATMAAQLYTDTGKFKKVGKGLFALIKQTESANSPLLAIENQNSLVKQKLIRKIQEMDPFQFEFLVAELLRKIGYEKVEVTKRSGDKGIDVTGNLTVGGLTNVKTVIQVKRYKTGNNISGKYITQLRGSAEVDQRGLIITTSNFTKDAMNEAKATNKMPVALVNGQKLIDLLFKYKVGVKESIVSVFSIDSELFESELNDSTIKGSENKSRSIWPLPGGVYSYVQTLNQLLDQISQNLNSRENMVDWFIKSYDNVSSIKTANGYLNVPKNMGLIDFKDGNCILTIAGEEYHKKKDLEFLFETVSSNILAFKEIHQFLLSSDEAKADQEILEYVNENFDVNWSTLAQVNFRLLWLINIGKVEKTEEGYRGK</sequence>
<feature type="domain" description="HTH HARE-type" evidence="2">
    <location>
        <begin position="4"/>
        <end position="71"/>
    </location>
</feature>
<dbReference type="InterPro" id="IPR007560">
    <property type="entry name" value="Restrct_endonuc_IV_Mrr"/>
</dbReference>
<dbReference type="GO" id="GO:0015666">
    <property type="term" value="F:restriction endodeoxyribonuclease activity"/>
    <property type="evidence" value="ECO:0007669"/>
    <property type="project" value="TreeGrafter"/>
</dbReference>
<reference evidence="4" key="1">
    <citation type="submission" date="2016-10" db="EMBL/GenBank/DDBJ databases">
        <authorList>
            <person name="Varghese N."/>
            <person name="Submissions S."/>
        </authorList>
    </citation>
    <scope>NUCLEOTIDE SEQUENCE [LARGE SCALE GENOMIC DNA]</scope>
    <source>
        <strain evidence="4">CGMCC 1.12402</strain>
    </source>
</reference>
<keyword evidence="3" id="KW-0540">Nuclease</keyword>
<keyword evidence="3" id="KW-0255">Endonuclease</keyword>
<organism evidence="3 4">
    <name type="scientific">Roseivirga pacifica</name>
    <dbReference type="NCBI Taxonomy" id="1267423"/>
    <lineage>
        <taxon>Bacteria</taxon>
        <taxon>Pseudomonadati</taxon>
        <taxon>Bacteroidota</taxon>
        <taxon>Cytophagia</taxon>
        <taxon>Cytophagales</taxon>
        <taxon>Roseivirgaceae</taxon>
        <taxon>Roseivirga</taxon>
    </lineage>
</organism>
<dbReference type="PROSITE" id="PS51913">
    <property type="entry name" value="HTH_HARE"/>
    <property type="match status" value="1"/>
</dbReference>
<dbReference type="Proteomes" id="UP000199437">
    <property type="component" value="Unassembled WGS sequence"/>
</dbReference>
<dbReference type="Gene3D" id="3.40.1350.10">
    <property type="match status" value="1"/>
</dbReference>
<dbReference type="AlphaFoldDB" id="A0A1I0RPR4"/>
<dbReference type="Pfam" id="PF05066">
    <property type="entry name" value="HARE-HTH"/>
    <property type="match status" value="1"/>
</dbReference>
<dbReference type="InterPro" id="IPR011856">
    <property type="entry name" value="tRNA_endonuc-like_dom_sf"/>
</dbReference>
<dbReference type="PANTHER" id="PTHR30015:SF7">
    <property type="entry name" value="TYPE IV METHYL-DIRECTED RESTRICTION ENZYME ECOKMRR"/>
    <property type="match status" value="1"/>
</dbReference>
<dbReference type="GO" id="GO:0006355">
    <property type="term" value="P:regulation of DNA-templated transcription"/>
    <property type="evidence" value="ECO:0007669"/>
    <property type="project" value="InterPro"/>
</dbReference>
<keyword evidence="1" id="KW-0804">Transcription</keyword>
<dbReference type="GeneID" id="99988538"/>
<dbReference type="PANTHER" id="PTHR30015">
    <property type="entry name" value="MRR RESTRICTION SYSTEM PROTEIN"/>
    <property type="match status" value="1"/>
</dbReference>
<dbReference type="OrthoDB" id="9803736at2"/>
<evidence type="ECO:0000256" key="1">
    <source>
        <dbReference type="ARBA" id="ARBA00023163"/>
    </source>
</evidence>
<dbReference type="Pfam" id="PF04471">
    <property type="entry name" value="Mrr_cat"/>
    <property type="match status" value="1"/>
</dbReference>
<dbReference type="STRING" id="1267423.SAMN05216290_3872"/>
<dbReference type="RefSeq" id="WP_090260959.1">
    <property type="nucleotide sequence ID" value="NZ_FOIR01000005.1"/>
</dbReference>
<name>A0A1I0RPR4_9BACT</name>
<dbReference type="EMBL" id="FOIR01000005">
    <property type="protein sequence ID" value="SEW42684.1"/>
    <property type="molecule type" value="Genomic_DNA"/>
</dbReference>
<proteinExistence type="predicted"/>